<dbReference type="GO" id="GO:0015293">
    <property type="term" value="F:symporter activity"/>
    <property type="evidence" value="ECO:0007669"/>
    <property type="project" value="UniProtKB-KW"/>
</dbReference>
<dbReference type="EMBL" id="JBHSXQ010000015">
    <property type="protein sequence ID" value="MFC6907278.1"/>
    <property type="molecule type" value="Genomic_DNA"/>
</dbReference>
<feature type="transmembrane region" description="Helical" evidence="8">
    <location>
        <begin position="149"/>
        <end position="166"/>
    </location>
</feature>
<feature type="transmembrane region" description="Helical" evidence="8">
    <location>
        <begin position="196"/>
        <end position="217"/>
    </location>
</feature>
<evidence type="ECO:0000313" key="9">
    <source>
        <dbReference type="EMBL" id="MFC6907247.1"/>
    </source>
</evidence>
<keyword evidence="5" id="KW-0769">Symport</keyword>
<gene>
    <name evidence="9" type="ORF">ACFQGH_18885</name>
    <name evidence="10" type="ORF">ACFQGH_19040</name>
</gene>
<feature type="transmembrane region" description="Helical" evidence="8">
    <location>
        <begin position="223"/>
        <end position="244"/>
    </location>
</feature>
<evidence type="ECO:0000256" key="1">
    <source>
        <dbReference type="ARBA" id="ARBA00004651"/>
    </source>
</evidence>
<comment type="caution">
    <text evidence="9">The sequence shown here is derived from an EMBL/GenBank/DDBJ whole genome shotgun (WGS) entry which is preliminary data.</text>
</comment>
<dbReference type="Proteomes" id="UP001596312">
    <property type="component" value="Unassembled WGS sequence"/>
</dbReference>
<keyword evidence="2" id="KW-0813">Transport</keyword>
<feature type="transmembrane region" description="Helical" evidence="8">
    <location>
        <begin position="49"/>
        <end position="69"/>
    </location>
</feature>
<keyword evidence="6 8" id="KW-1133">Transmembrane helix</keyword>
<dbReference type="InterPro" id="IPR018107">
    <property type="entry name" value="Na-dicarboxylate_symporter_CS"/>
</dbReference>
<comment type="subcellular location">
    <subcellularLocation>
        <location evidence="1">Cell membrane</location>
        <topology evidence="1">Multi-pass membrane protein</topology>
    </subcellularLocation>
</comment>
<dbReference type="AlphaFoldDB" id="A0ABD5V705"/>
<dbReference type="GO" id="GO:0005886">
    <property type="term" value="C:plasma membrane"/>
    <property type="evidence" value="ECO:0007669"/>
    <property type="project" value="UniProtKB-SubCell"/>
</dbReference>
<feature type="transmembrane region" description="Helical" evidence="8">
    <location>
        <begin position="81"/>
        <end position="104"/>
    </location>
</feature>
<dbReference type="PROSITE" id="PS00713">
    <property type="entry name" value="NA_DICARBOXYL_SYMP_1"/>
    <property type="match status" value="1"/>
</dbReference>
<dbReference type="PRINTS" id="PR00173">
    <property type="entry name" value="EDTRNSPORT"/>
</dbReference>
<feature type="transmembrane region" description="Helical" evidence="8">
    <location>
        <begin position="317"/>
        <end position="337"/>
    </location>
</feature>
<keyword evidence="3" id="KW-1003">Cell membrane</keyword>
<keyword evidence="11" id="KW-1185">Reference proteome</keyword>
<dbReference type="Gene3D" id="1.10.3860.10">
    <property type="entry name" value="Sodium:dicarboxylate symporter"/>
    <property type="match status" value="1"/>
</dbReference>
<keyword evidence="4 8" id="KW-0812">Transmembrane</keyword>
<keyword evidence="7 8" id="KW-0472">Membrane</keyword>
<name>A0ABD5V705_9EURY</name>
<accession>A0ABD5V705</accession>
<evidence type="ECO:0000313" key="10">
    <source>
        <dbReference type="EMBL" id="MFC6907278.1"/>
    </source>
</evidence>
<reference evidence="11" key="2">
    <citation type="journal article" date="2019" name="Int. J. Syst. Evol. Microbiol.">
        <title>The Global Catalogue of Microorganisms (GCM) 10K type strain sequencing project: providing services to taxonomists for standard genome sequencing and annotation.</title>
        <authorList>
            <consortium name="The Broad Institute Genomics Platform"/>
            <consortium name="The Broad Institute Genome Sequencing Center for Infectious Disease"/>
            <person name="Wu L."/>
            <person name="Ma J."/>
        </authorList>
    </citation>
    <scope>NUCLEOTIDE SEQUENCE [LARGE SCALE GENOMIC DNA]</scope>
    <source>
        <strain evidence="11">CGMCC 1.3240</strain>
    </source>
</reference>
<dbReference type="PANTHER" id="PTHR42865:SF7">
    <property type="entry name" value="PROTON_GLUTAMATE-ASPARTATE SYMPORTER"/>
    <property type="match status" value="1"/>
</dbReference>
<evidence type="ECO:0000256" key="5">
    <source>
        <dbReference type="ARBA" id="ARBA00022847"/>
    </source>
</evidence>
<protein>
    <submittedName>
        <fullName evidence="9">Dicarboxylate/amino acid:cation symporter</fullName>
    </submittedName>
</protein>
<evidence type="ECO:0000256" key="6">
    <source>
        <dbReference type="ARBA" id="ARBA00022989"/>
    </source>
</evidence>
<dbReference type="SUPFAM" id="SSF118215">
    <property type="entry name" value="Proton glutamate symport protein"/>
    <property type="match status" value="1"/>
</dbReference>
<dbReference type="InterPro" id="IPR036458">
    <property type="entry name" value="Na:dicarbo_symporter_sf"/>
</dbReference>
<evidence type="ECO:0000256" key="3">
    <source>
        <dbReference type="ARBA" id="ARBA00022475"/>
    </source>
</evidence>
<evidence type="ECO:0000256" key="7">
    <source>
        <dbReference type="ARBA" id="ARBA00023136"/>
    </source>
</evidence>
<evidence type="ECO:0000256" key="2">
    <source>
        <dbReference type="ARBA" id="ARBA00022448"/>
    </source>
</evidence>
<reference evidence="9" key="3">
    <citation type="submission" date="2024-09" db="EMBL/GenBank/DDBJ databases">
        <authorList>
            <person name="Sun Q."/>
        </authorList>
    </citation>
    <scope>NUCLEOTIDE SEQUENCE</scope>
    <source>
        <strain evidence="9">CGMCC 1.15793</strain>
    </source>
</reference>
<dbReference type="PANTHER" id="PTHR42865">
    <property type="entry name" value="PROTON/GLUTAMATE-ASPARTATE SYMPORTER"/>
    <property type="match status" value="1"/>
</dbReference>
<dbReference type="InterPro" id="IPR001991">
    <property type="entry name" value="Na-dicarboxylate_symporter"/>
</dbReference>
<evidence type="ECO:0000313" key="11">
    <source>
        <dbReference type="Proteomes" id="UP001596312"/>
    </source>
</evidence>
<proteinExistence type="predicted"/>
<dbReference type="GO" id="GO:0046942">
    <property type="term" value="P:carboxylic acid transport"/>
    <property type="evidence" value="ECO:0007669"/>
    <property type="project" value="UniProtKB-ARBA"/>
</dbReference>
<dbReference type="Pfam" id="PF00375">
    <property type="entry name" value="SDF"/>
    <property type="match status" value="1"/>
</dbReference>
<dbReference type="EMBL" id="JBHSXQ010000014">
    <property type="protein sequence ID" value="MFC6907247.1"/>
    <property type="molecule type" value="Genomic_DNA"/>
</dbReference>
<sequence length="433" mass="44793">MGTSTSMNLWTQYRSIPIVYRIGAAFVLGSLVGLIVGEPATVLQPLGDLFVQLLSMIVIPIVVFTLIMGIRQLDPTTLGKVGGQVVVLYAITSSIAVFIGLTVANVVNPGQGLTLTEAEVDTEATPGIIEVLLGIVPEEPIGAMAEGDVLATMFFALVFGLALALLRDATDDPQIREGAETIFNIMETASEALFKIVWGIMEYGVIGVFALMAAVFGEAGPDALVSFGLLIGAMLVACLIHIAITHLGGLIMLLTQQSPIAFLVGSKEALITALSIRSSAGTLPVTMSNAEDNLRINEGVYGFSLPLGATINMDGTAMYQGVAAIFAANLVGVSLSITEQLMVVGIAVLASIGSAGVPGTGLIMLTLVLTQLGLPLEVVGFVAGVDPILDRLRTMVNISGDLAVATVVGHWNGAVDFGAGVWDGTEIGVPTGD</sequence>
<dbReference type="RefSeq" id="WP_340605848.1">
    <property type="nucleotide sequence ID" value="NZ_JBBMXV010000014.1"/>
</dbReference>
<evidence type="ECO:0000256" key="4">
    <source>
        <dbReference type="ARBA" id="ARBA00022692"/>
    </source>
</evidence>
<feature type="transmembrane region" description="Helical" evidence="8">
    <location>
        <begin position="18"/>
        <end position="37"/>
    </location>
</feature>
<reference evidence="9" key="1">
    <citation type="journal article" date="2014" name="Int. J. Syst. Evol. Microbiol.">
        <title>Complete genome sequence of Corynebacterium casei LMG S-19264T (=DSM 44701T), isolated from a smear-ripened cheese.</title>
        <authorList>
            <consortium name="US DOE Joint Genome Institute (JGI-PGF)"/>
            <person name="Walter F."/>
            <person name="Albersmeier A."/>
            <person name="Kalinowski J."/>
            <person name="Ruckert C."/>
        </authorList>
    </citation>
    <scope>NUCLEOTIDE SEQUENCE [LARGE SCALE GENOMIC DNA]</scope>
    <source>
        <strain evidence="9">CGMCC 1.15793</strain>
    </source>
</reference>
<organism evidence="9 11">
    <name type="scientific">Halalkalicoccus tibetensis</name>
    <dbReference type="NCBI Taxonomy" id="175632"/>
    <lineage>
        <taxon>Archaea</taxon>
        <taxon>Methanobacteriati</taxon>
        <taxon>Methanobacteriota</taxon>
        <taxon>Stenosarchaea group</taxon>
        <taxon>Halobacteria</taxon>
        <taxon>Halobacteriales</taxon>
        <taxon>Halococcaceae</taxon>
        <taxon>Halalkalicoccus</taxon>
    </lineage>
</organism>
<evidence type="ECO:0000256" key="8">
    <source>
        <dbReference type="SAM" id="Phobius"/>
    </source>
</evidence>